<dbReference type="EMBL" id="BOOH01000045">
    <property type="protein sequence ID" value="GIH79102.1"/>
    <property type="molecule type" value="Genomic_DNA"/>
</dbReference>
<comment type="caution">
    <text evidence="6">The sequence shown here is derived from an EMBL/GenBank/DDBJ whole genome shotgun (WGS) entry which is preliminary data.</text>
</comment>
<sequence>MAERTYHHGNLRAALIDAGLQLLEEGGIEAVGIRSAARVTGVSHAAPARYFPTATSFLAAVAAVGYERLAAALAEAVNSAEDALSAFRAAGLAYVAFARREPNTFRALTHPSLADKSQHPDLLSASNRAFDVLRAAVVRAQADGHVVSAAPAALALTAWSTVHGISALIVDDQLAAKGYADDPDDLAEEVLATLFLGLRPTEG</sequence>
<dbReference type="AlphaFoldDB" id="A0A8J3RNV8"/>
<evidence type="ECO:0000256" key="2">
    <source>
        <dbReference type="ARBA" id="ARBA00023125"/>
    </source>
</evidence>
<dbReference type="GO" id="GO:0003677">
    <property type="term" value="F:DNA binding"/>
    <property type="evidence" value="ECO:0007669"/>
    <property type="project" value="UniProtKB-UniRule"/>
</dbReference>
<dbReference type="Proteomes" id="UP000616724">
    <property type="component" value="Unassembled WGS sequence"/>
</dbReference>
<keyword evidence="7" id="KW-1185">Reference proteome</keyword>
<evidence type="ECO:0000256" key="1">
    <source>
        <dbReference type="ARBA" id="ARBA00023015"/>
    </source>
</evidence>
<dbReference type="InterPro" id="IPR001647">
    <property type="entry name" value="HTH_TetR"/>
</dbReference>
<dbReference type="SUPFAM" id="SSF48498">
    <property type="entry name" value="Tetracyclin repressor-like, C-terminal domain"/>
    <property type="match status" value="1"/>
</dbReference>
<keyword evidence="1" id="KW-0805">Transcription regulation</keyword>
<evidence type="ECO:0000256" key="4">
    <source>
        <dbReference type="PROSITE-ProRule" id="PRU00335"/>
    </source>
</evidence>
<dbReference type="InterPro" id="IPR036271">
    <property type="entry name" value="Tet_transcr_reg_TetR-rel_C_sf"/>
</dbReference>
<evidence type="ECO:0000313" key="6">
    <source>
        <dbReference type="EMBL" id="GIH79102.1"/>
    </source>
</evidence>
<keyword evidence="2 4" id="KW-0238">DNA-binding</keyword>
<keyword evidence="3" id="KW-0804">Transcription</keyword>
<dbReference type="SUPFAM" id="SSF46689">
    <property type="entry name" value="Homeodomain-like"/>
    <property type="match status" value="1"/>
</dbReference>
<organism evidence="6 7">
    <name type="scientific">Planobispora longispora</name>
    <dbReference type="NCBI Taxonomy" id="28887"/>
    <lineage>
        <taxon>Bacteria</taxon>
        <taxon>Bacillati</taxon>
        <taxon>Actinomycetota</taxon>
        <taxon>Actinomycetes</taxon>
        <taxon>Streptosporangiales</taxon>
        <taxon>Streptosporangiaceae</taxon>
        <taxon>Planobispora</taxon>
    </lineage>
</organism>
<dbReference type="InterPro" id="IPR025996">
    <property type="entry name" value="MT1864/Rv1816-like_C"/>
</dbReference>
<gene>
    <name evidence="6" type="ORF">Plo01_55310</name>
</gene>
<feature type="DNA-binding region" description="H-T-H motif" evidence="4">
    <location>
        <begin position="32"/>
        <end position="51"/>
    </location>
</feature>
<evidence type="ECO:0000313" key="7">
    <source>
        <dbReference type="Proteomes" id="UP000616724"/>
    </source>
</evidence>
<dbReference type="RefSeq" id="WP_203893567.1">
    <property type="nucleotide sequence ID" value="NZ_BOOH01000045.1"/>
</dbReference>
<accession>A0A8J3RNV8</accession>
<evidence type="ECO:0000256" key="3">
    <source>
        <dbReference type="ARBA" id="ARBA00023163"/>
    </source>
</evidence>
<dbReference type="Gene3D" id="1.10.357.10">
    <property type="entry name" value="Tetracycline Repressor, domain 2"/>
    <property type="match status" value="1"/>
</dbReference>
<feature type="domain" description="HTH tetR-type" evidence="5">
    <location>
        <begin position="9"/>
        <end position="69"/>
    </location>
</feature>
<evidence type="ECO:0000259" key="5">
    <source>
        <dbReference type="PROSITE" id="PS50977"/>
    </source>
</evidence>
<name>A0A8J3RNV8_9ACTN</name>
<reference evidence="6 7" key="1">
    <citation type="submission" date="2021-01" db="EMBL/GenBank/DDBJ databases">
        <title>Whole genome shotgun sequence of Planobispora longispora NBRC 13918.</title>
        <authorList>
            <person name="Komaki H."/>
            <person name="Tamura T."/>
        </authorList>
    </citation>
    <scope>NUCLEOTIDE SEQUENCE [LARGE SCALE GENOMIC DNA]</scope>
    <source>
        <strain evidence="6 7">NBRC 13918</strain>
    </source>
</reference>
<proteinExistence type="predicted"/>
<dbReference type="Pfam" id="PF13305">
    <property type="entry name" value="TetR_C_33"/>
    <property type="match status" value="1"/>
</dbReference>
<dbReference type="PROSITE" id="PS50977">
    <property type="entry name" value="HTH_TETR_2"/>
    <property type="match status" value="1"/>
</dbReference>
<protein>
    <submittedName>
        <fullName evidence="6">TetR family transcriptional regulator</fullName>
    </submittedName>
</protein>
<dbReference type="InterPro" id="IPR009057">
    <property type="entry name" value="Homeodomain-like_sf"/>
</dbReference>